<dbReference type="EMBL" id="MUZR01000007">
    <property type="protein sequence ID" value="OOC10985.1"/>
    <property type="molecule type" value="Genomic_DNA"/>
</dbReference>
<dbReference type="STRING" id="252474.B1A74_02300"/>
<accession>A0A1V3A0X4</accession>
<evidence type="ECO:0000256" key="4">
    <source>
        <dbReference type="ARBA" id="ARBA00022741"/>
    </source>
</evidence>
<gene>
    <name evidence="10" type="primary">lon</name>
    <name evidence="18" type="ORF">B1A74_02300</name>
</gene>
<comment type="subcellular location">
    <subcellularLocation>
        <location evidence="1 10 11">Cytoplasm</location>
    </subcellularLocation>
</comment>
<evidence type="ECO:0000256" key="8">
    <source>
        <dbReference type="ARBA" id="ARBA00023016"/>
    </source>
</evidence>
<dbReference type="GO" id="GO:0004252">
    <property type="term" value="F:serine-type endopeptidase activity"/>
    <property type="evidence" value="ECO:0007669"/>
    <property type="project" value="UniProtKB-UniRule"/>
</dbReference>
<evidence type="ECO:0000256" key="6">
    <source>
        <dbReference type="ARBA" id="ARBA00022825"/>
    </source>
</evidence>
<evidence type="ECO:0000256" key="9">
    <source>
        <dbReference type="ARBA" id="ARBA00050665"/>
    </source>
</evidence>
<evidence type="ECO:0000259" key="16">
    <source>
        <dbReference type="PROSITE" id="PS51786"/>
    </source>
</evidence>
<dbReference type="InterPro" id="IPR020568">
    <property type="entry name" value="Ribosomal_Su5_D2-typ_SF"/>
</dbReference>
<evidence type="ECO:0000256" key="2">
    <source>
        <dbReference type="ARBA" id="ARBA00022490"/>
    </source>
</evidence>
<dbReference type="SMART" id="SM00382">
    <property type="entry name" value="AAA"/>
    <property type="match status" value="1"/>
</dbReference>
<dbReference type="HAMAP" id="MF_01973">
    <property type="entry name" value="lon_bact"/>
    <property type="match status" value="1"/>
</dbReference>
<evidence type="ECO:0000256" key="1">
    <source>
        <dbReference type="ARBA" id="ARBA00004496"/>
    </source>
</evidence>
<dbReference type="SUPFAM" id="SSF54211">
    <property type="entry name" value="Ribosomal protein S5 domain 2-like"/>
    <property type="match status" value="1"/>
</dbReference>
<comment type="similarity">
    <text evidence="10 11 14">Belongs to the peptidase S16 family.</text>
</comment>
<evidence type="ECO:0000256" key="12">
    <source>
        <dbReference type="PIRSR" id="PIRSR001174-1"/>
    </source>
</evidence>
<dbReference type="InterPro" id="IPR008269">
    <property type="entry name" value="Lon_proteolytic"/>
</dbReference>
<comment type="subunit">
    <text evidence="10 11">Homohexamer. Organized in a ring with a central cavity.</text>
</comment>
<keyword evidence="4 10" id="KW-0547">Nucleotide-binding</keyword>
<dbReference type="GO" id="GO:0005737">
    <property type="term" value="C:cytoplasm"/>
    <property type="evidence" value="ECO:0007669"/>
    <property type="project" value="UniProtKB-SubCell"/>
</dbReference>
<dbReference type="InterPro" id="IPR027543">
    <property type="entry name" value="Lon_bac"/>
</dbReference>
<organism evidence="18 19">
    <name type="scientific">Thioalkalivibrio halophilus</name>
    <dbReference type="NCBI Taxonomy" id="252474"/>
    <lineage>
        <taxon>Bacteria</taxon>
        <taxon>Pseudomonadati</taxon>
        <taxon>Pseudomonadota</taxon>
        <taxon>Gammaproteobacteria</taxon>
        <taxon>Chromatiales</taxon>
        <taxon>Ectothiorhodospiraceae</taxon>
        <taxon>Thioalkalivibrio</taxon>
    </lineage>
</organism>
<evidence type="ECO:0000256" key="5">
    <source>
        <dbReference type="ARBA" id="ARBA00022801"/>
    </source>
</evidence>
<comment type="catalytic activity">
    <reaction evidence="9 10 11 14">
        <text>Hydrolysis of proteins in presence of ATP.</text>
        <dbReference type="EC" id="3.4.21.53"/>
    </reaction>
</comment>
<comment type="caution">
    <text evidence="18">The sequence shown here is derived from an EMBL/GenBank/DDBJ whole genome shotgun (WGS) entry which is preliminary data.</text>
</comment>
<dbReference type="Pfam" id="PF02190">
    <property type="entry name" value="LON_substr_bdg"/>
    <property type="match status" value="1"/>
</dbReference>
<dbReference type="Gene3D" id="1.20.58.1480">
    <property type="match status" value="1"/>
</dbReference>
<dbReference type="InterPro" id="IPR003111">
    <property type="entry name" value="Lon_prtase_N"/>
</dbReference>
<dbReference type="PRINTS" id="PR00830">
    <property type="entry name" value="ENDOLAPTASE"/>
</dbReference>
<dbReference type="InterPro" id="IPR046336">
    <property type="entry name" value="Lon_prtase_N_sf"/>
</dbReference>
<keyword evidence="8 10" id="KW-0346">Stress response</keyword>
<keyword evidence="5 10" id="KW-0378">Hydrolase</keyword>
<feature type="compositionally biased region" description="Basic residues" evidence="15">
    <location>
        <begin position="812"/>
        <end position="826"/>
    </location>
</feature>
<dbReference type="SMART" id="SM00464">
    <property type="entry name" value="LON"/>
    <property type="match status" value="1"/>
</dbReference>
<dbReference type="Gene3D" id="1.10.8.60">
    <property type="match status" value="1"/>
</dbReference>
<dbReference type="GO" id="GO:0006515">
    <property type="term" value="P:protein quality control for misfolded or incompletely synthesized proteins"/>
    <property type="evidence" value="ECO:0007669"/>
    <property type="project" value="UniProtKB-UniRule"/>
</dbReference>
<dbReference type="Pfam" id="PF00004">
    <property type="entry name" value="AAA"/>
    <property type="match status" value="1"/>
</dbReference>
<protein>
    <recommendedName>
        <fullName evidence="10 11">Lon protease</fullName>
        <ecNumber evidence="10 11">3.4.21.53</ecNumber>
    </recommendedName>
    <alternativeName>
        <fullName evidence="10">ATP-dependent protease La</fullName>
    </alternativeName>
</protein>
<evidence type="ECO:0000256" key="15">
    <source>
        <dbReference type="SAM" id="MobiDB-lite"/>
    </source>
</evidence>
<dbReference type="GO" id="GO:0034605">
    <property type="term" value="P:cellular response to heat"/>
    <property type="evidence" value="ECO:0007669"/>
    <property type="project" value="UniProtKB-UniRule"/>
</dbReference>
<dbReference type="GO" id="GO:0016887">
    <property type="term" value="F:ATP hydrolysis activity"/>
    <property type="evidence" value="ECO:0007669"/>
    <property type="project" value="UniProtKB-UniRule"/>
</dbReference>
<dbReference type="InterPro" id="IPR014721">
    <property type="entry name" value="Ribsml_uS5_D2-typ_fold_subgr"/>
</dbReference>
<dbReference type="AlphaFoldDB" id="A0A1V3A0X4"/>
<dbReference type="InterPro" id="IPR015947">
    <property type="entry name" value="PUA-like_sf"/>
</dbReference>
<dbReference type="OrthoDB" id="9803599at2"/>
<feature type="active site" evidence="10 12">
    <location>
        <position position="696"/>
    </location>
</feature>
<dbReference type="Pfam" id="PF05362">
    <property type="entry name" value="Lon_C"/>
    <property type="match status" value="1"/>
</dbReference>
<evidence type="ECO:0000313" key="18">
    <source>
        <dbReference type="EMBL" id="OOC10985.1"/>
    </source>
</evidence>
<dbReference type="NCBIfam" id="TIGR00763">
    <property type="entry name" value="lon"/>
    <property type="match status" value="1"/>
</dbReference>
<dbReference type="InterPro" id="IPR027417">
    <property type="entry name" value="P-loop_NTPase"/>
</dbReference>
<dbReference type="PROSITE" id="PS51787">
    <property type="entry name" value="LON_N"/>
    <property type="match status" value="1"/>
</dbReference>
<dbReference type="Pfam" id="PF22667">
    <property type="entry name" value="Lon_lid"/>
    <property type="match status" value="1"/>
</dbReference>
<feature type="domain" description="Lon proteolytic" evidence="16">
    <location>
        <begin position="609"/>
        <end position="790"/>
    </location>
</feature>
<dbReference type="GO" id="GO:0004176">
    <property type="term" value="F:ATP-dependent peptidase activity"/>
    <property type="evidence" value="ECO:0007669"/>
    <property type="project" value="UniProtKB-UniRule"/>
</dbReference>
<dbReference type="FunFam" id="1.20.58.1480:FF:000001">
    <property type="entry name" value="Lon protease"/>
    <property type="match status" value="1"/>
</dbReference>
<dbReference type="FunFam" id="3.40.50.300:FF:000021">
    <property type="entry name" value="Lon protease homolog"/>
    <property type="match status" value="1"/>
</dbReference>
<name>A0A1V3A0X4_9GAMM</name>
<comment type="induction">
    <text evidence="10">By heat shock.</text>
</comment>
<evidence type="ECO:0000256" key="11">
    <source>
        <dbReference type="PIRNR" id="PIRNR001174"/>
    </source>
</evidence>
<proteinExistence type="evidence at transcript level"/>
<feature type="active site" evidence="10 12">
    <location>
        <position position="739"/>
    </location>
</feature>
<feature type="binding site" evidence="10 13">
    <location>
        <begin position="370"/>
        <end position="377"/>
    </location>
    <ligand>
        <name>ATP</name>
        <dbReference type="ChEBI" id="CHEBI:30616"/>
    </ligand>
</feature>
<comment type="function">
    <text evidence="10">ATP-dependent serine protease that mediates the selective degradation of mutant and abnormal proteins as well as certain short-lived regulatory proteins. Required for cellular homeostasis and for survival from DNA damage and developmental changes induced by stress. Degrades polypeptides processively to yield small peptide fragments that are 5 to 10 amino acids long. Binds to DNA in a double-stranded, site-specific manner.</text>
</comment>
<feature type="region of interest" description="Disordered" evidence="15">
    <location>
        <begin position="792"/>
        <end position="826"/>
    </location>
</feature>
<dbReference type="SUPFAM" id="SSF88697">
    <property type="entry name" value="PUA domain-like"/>
    <property type="match status" value="1"/>
</dbReference>
<dbReference type="CDD" id="cd19500">
    <property type="entry name" value="RecA-like_Lon"/>
    <property type="match status" value="1"/>
</dbReference>
<evidence type="ECO:0000313" key="19">
    <source>
        <dbReference type="Proteomes" id="UP000189177"/>
    </source>
</evidence>
<dbReference type="FunFam" id="1.20.5.5270:FF:000002">
    <property type="entry name" value="Lon protease homolog"/>
    <property type="match status" value="1"/>
</dbReference>
<dbReference type="InterPro" id="IPR027065">
    <property type="entry name" value="Lon_Prtase"/>
</dbReference>
<evidence type="ECO:0000259" key="17">
    <source>
        <dbReference type="PROSITE" id="PS51787"/>
    </source>
</evidence>
<evidence type="ECO:0000256" key="3">
    <source>
        <dbReference type="ARBA" id="ARBA00022670"/>
    </source>
</evidence>
<keyword evidence="3 10" id="KW-0645">Protease</keyword>
<dbReference type="InterPro" id="IPR004815">
    <property type="entry name" value="Lon_bac/euk-typ"/>
</dbReference>
<dbReference type="Gene3D" id="3.40.50.300">
    <property type="entry name" value="P-loop containing nucleotide triphosphate hydrolases"/>
    <property type="match status" value="1"/>
</dbReference>
<dbReference type="GO" id="GO:0005524">
    <property type="term" value="F:ATP binding"/>
    <property type="evidence" value="ECO:0007669"/>
    <property type="project" value="UniProtKB-UniRule"/>
</dbReference>
<dbReference type="SUPFAM" id="SSF52540">
    <property type="entry name" value="P-loop containing nucleoside triphosphate hydrolases"/>
    <property type="match status" value="1"/>
</dbReference>
<keyword evidence="2 10" id="KW-0963">Cytoplasm</keyword>
<dbReference type="Gene3D" id="2.30.130.40">
    <property type="entry name" value="LON domain-like"/>
    <property type="match status" value="1"/>
</dbReference>
<evidence type="ECO:0000256" key="7">
    <source>
        <dbReference type="ARBA" id="ARBA00022840"/>
    </source>
</evidence>
<dbReference type="GO" id="GO:0043565">
    <property type="term" value="F:sequence-specific DNA binding"/>
    <property type="evidence" value="ECO:0007669"/>
    <property type="project" value="UniProtKB-UniRule"/>
</dbReference>
<evidence type="ECO:0000256" key="10">
    <source>
        <dbReference type="HAMAP-Rule" id="MF_01973"/>
    </source>
</evidence>
<dbReference type="EC" id="3.4.21.53" evidence="10 11"/>
<dbReference type="PROSITE" id="PS51786">
    <property type="entry name" value="LON_PROTEOLYTIC"/>
    <property type="match status" value="1"/>
</dbReference>
<dbReference type="Gene3D" id="3.30.230.10">
    <property type="match status" value="1"/>
</dbReference>
<feature type="domain" description="Lon N-terminal" evidence="17">
    <location>
        <begin position="18"/>
        <end position="218"/>
    </location>
</feature>
<evidence type="ECO:0000256" key="14">
    <source>
        <dbReference type="PROSITE-ProRule" id="PRU01122"/>
    </source>
</evidence>
<dbReference type="InterPro" id="IPR003593">
    <property type="entry name" value="AAA+_ATPase"/>
</dbReference>
<keyword evidence="7 10" id="KW-0067">ATP-binding</keyword>
<dbReference type="InterPro" id="IPR003959">
    <property type="entry name" value="ATPase_AAA_core"/>
</dbReference>
<dbReference type="PIRSF" id="PIRSF001174">
    <property type="entry name" value="Lon_proteas"/>
    <property type="match status" value="1"/>
</dbReference>
<dbReference type="PANTHER" id="PTHR10046">
    <property type="entry name" value="ATP DEPENDENT LON PROTEASE FAMILY MEMBER"/>
    <property type="match status" value="1"/>
</dbReference>
<dbReference type="InterPro" id="IPR054594">
    <property type="entry name" value="Lon_lid"/>
</dbReference>
<keyword evidence="6 10" id="KW-0720">Serine protease</keyword>
<dbReference type="NCBIfam" id="NF008053">
    <property type="entry name" value="PRK10787.1"/>
    <property type="match status" value="1"/>
</dbReference>
<dbReference type="FunFam" id="3.30.230.10:FF:000010">
    <property type="entry name" value="Lon protease"/>
    <property type="match status" value="1"/>
</dbReference>
<reference evidence="18 19" key="1">
    <citation type="submission" date="2017-02" db="EMBL/GenBank/DDBJ databases">
        <title>Genomic diversity within the haloalkaliphilic genus Thioalkalivibrio.</title>
        <authorList>
            <person name="Ahn A.-C."/>
            <person name="Meier-Kolthoff J."/>
            <person name="Overmars L."/>
            <person name="Richter M."/>
            <person name="Woyke T."/>
            <person name="Sorokin D.Y."/>
            <person name="Muyzer G."/>
        </authorList>
    </citation>
    <scope>NUCLEOTIDE SEQUENCE [LARGE SCALE GENOMIC DNA]</scope>
    <source>
        <strain evidence="18 19">HL17</strain>
    </source>
</reference>
<keyword evidence="19" id="KW-1185">Reference proteome</keyword>
<evidence type="ECO:0000256" key="13">
    <source>
        <dbReference type="PIRSR" id="PIRSR001174-2"/>
    </source>
</evidence>
<dbReference type="Gene3D" id="1.20.5.5270">
    <property type="match status" value="1"/>
</dbReference>
<dbReference type="Proteomes" id="UP000189177">
    <property type="component" value="Unassembled WGS sequence"/>
</dbReference>
<sequence length="826" mass="92098">MTDDRPSQNEVESPVKRVAVLPLRDVVVYPHMVIPLFVGREKSIRALDSAMAENKQVLLVAQKSAEVDEPDAGDLHEIGTLGNILQLLRLPDGTIKVLVEGAQRARVMDVSTTGDPEQEEDYFVSDIKLIDEEFDTEDKELEVLGRSALNQFEQYIKLNKKVPPEILTSLAGIDDTSRLADTIAAHMSLKLEEKQQVLEIANVRERLEHLVAKIEGEMDVLQIEKKIRGRVKQQMEKSQREYYLNEQMKAIQKELGDLEDAPNEQEDLAEKIENAGMSEEAKKKATAELNKLKMMSPMSAEATVVRSYIDWLVSLPWKKKTRVSKDLKRAEKILNEDHYGLEEVKQRILEYLAVQSRVRKLKGPILCLVGPPGVGKTSLGQSIARATNRKFMRMALGGVRDEAEIRGHRRTYIGSLPGKIIQNLSKVGVRNPLFLLDEIDKMAMDFRGDPASAMLEVLDPEQNHTFSDHYLEVDFDLSDVMFVATANSMHIPGPLLDRMEVIRLSGYTEDEKVNIAHTYLIPKQIKTNGLKKGEINISDAAVRDVVRYYTREAGVRALEREIAKICRKVVKQRTLSKGRDADRMTSVTPKTLDKYLGVRRYRFGQADEADRVGQVTGLAWTEVGGELLTIEASAVPGKGKTQQTGKLGDVMQESIHAALTVVRSRAAALGLEENFHENKDLHIHVPEGATPKDGPSAGIGMCTAIVSALTDIPVRADVAMTGEITLRGQVLPIGGLKEKLLAAHRGGIRTVLIPEENEKDLVDIPKNIKQKLDIRPVRWIDEVLEVALAEMPEARTGEPAEGEEPAEEVVSGKKKPSRGRGRVRHH</sequence>
<dbReference type="RefSeq" id="WP_018946395.1">
    <property type="nucleotide sequence ID" value="NZ_MUZR01000007.1"/>
</dbReference>